<dbReference type="PANTHER" id="PTHR23019:SF0">
    <property type="entry name" value="NUCLEAR PORE MEMBRANE GLYCOPROTEIN 210"/>
    <property type="match status" value="1"/>
</dbReference>
<dbReference type="InterPro" id="IPR008964">
    <property type="entry name" value="Invasin/intimin_cell_adhesion"/>
</dbReference>
<feature type="non-terminal residue" evidence="2">
    <location>
        <position position="385"/>
    </location>
</feature>
<dbReference type="InterPro" id="IPR045197">
    <property type="entry name" value="NUP210-like"/>
</dbReference>
<protein>
    <submittedName>
        <fullName evidence="2">Uncharacterized protein</fullName>
    </submittedName>
</protein>
<dbReference type="EMBL" id="JAGKQM010000012">
    <property type="protein sequence ID" value="KAH0897190.1"/>
    <property type="molecule type" value="Genomic_DNA"/>
</dbReference>
<evidence type="ECO:0000313" key="2">
    <source>
        <dbReference type="EMBL" id="KAH0897190.1"/>
    </source>
</evidence>
<gene>
    <name evidence="2" type="ORF">HID58_046758</name>
</gene>
<accession>A0ABQ8AYT7</accession>
<evidence type="ECO:0000313" key="3">
    <source>
        <dbReference type="Proteomes" id="UP000824890"/>
    </source>
</evidence>
<reference evidence="2 3" key="1">
    <citation type="submission" date="2021-05" db="EMBL/GenBank/DDBJ databases">
        <title>Genome Assembly of Synthetic Allotetraploid Brassica napus Reveals Homoeologous Exchanges between Subgenomes.</title>
        <authorList>
            <person name="Davis J.T."/>
        </authorList>
    </citation>
    <scope>NUCLEOTIDE SEQUENCE [LARGE SCALE GENOMIC DNA]</scope>
    <source>
        <strain evidence="3">cv. Da-Ae</strain>
        <tissue evidence="2">Seedling</tissue>
    </source>
</reference>
<evidence type="ECO:0000256" key="1">
    <source>
        <dbReference type="SAM" id="Phobius"/>
    </source>
</evidence>
<feature type="transmembrane region" description="Helical" evidence="1">
    <location>
        <begin position="51"/>
        <end position="73"/>
    </location>
</feature>
<dbReference type="SUPFAM" id="SSF49373">
    <property type="entry name" value="Invasin/intimin cell-adhesion fragments"/>
    <property type="match status" value="1"/>
</dbReference>
<sequence>RPPYQDIVNIGPGVKLHVVVKFSKLMGRKLLFSLLLLFSSHLMLCVKSSRLVATCVFLGCCFLVTPMLSVGVASELSYSNGHKNPKEVSEAVQFTLNRKPKILLQWTPHASHKIKLAVRGDFPKASGDYKWLSSDMRIVYVSSYGKRPGIAIVKTVSNRDPQNFDEILVRVFASHDNVSCDMILEPILNNDQLEPNCILKPNLISMDCIDMTLLVYSPVGDLCRLIVSLSSPPPQIIGLRGVASVLGYTNRHKNPEEISETVQFTLNIKPKILLQWAPHASHKIKLAVRGGCSKASGDYKWLSPDMGIVAVSSYAVIQVKRPGIAIVKTAGIESVFASHDNVSDDMIIEPILNNDQLEPNCILKPKRKACLLMMLLIHCLVGWTL</sequence>
<keyword evidence="3" id="KW-1185">Reference proteome</keyword>
<keyword evidence="1" id="KW-1133">Transmembrane helix</keyword>
<dbReference type="Proteomes" id="UP000824890">
    <property type="component" value="Unassembled WGS sequence"/>
</dbReference>
<feature type="non-terminal residue" evidence="2">
    <location>
        <position position="1"/>
    </location>
</feature>
<name>A0ABQ8AYT7_BRANA</name>
<proteinExistence type="predicted"/>
<dbReference type="PANTHER" id="PTHR23019">
    <property type="entry name" value="NUCLEAR PORE MEMBRANE GLYCOPROTEIN GP210-RELATED"/>
    <property type="match status" value="1"/>
</dbReference>
<keyword evidence="1" id="KW-0812">Transmembrane</keyword>
<keyword evidence="1" id="KW-0472">Membrane</keyword>
<organism evidence="2 3">
    <name type="scientific">Brassica napus</name>
    <name type="common">Rape</name>
    <dbReference type="NCBI Taxonomy" id="3708"/>
    <lineage>
        <taxon>Eukaryota</taxon>
        <taxon>Viridiplantae</taxon>
        <taxon>Streptophyta</taxon>
        <taxon>Embryophyta</taxon>
        <taxon>Tracheophyta</taxon>
        <taxon>Spermatophyta</taxon>
        <taxon>Magnoliopsida</taxon>
        <taxon>eudicotyledons</taxon>
        <taxon>Gunneridae</taxon>
        <taxon>Pentapetalae</taxon>
        <taxon>rosids</taxon>
        <taxon>malvids</taxon>
        <taxon>Brassicales</taxon>
        <taxon>Brassicaceae</taxon>
        <taxon>Brassiceae</taxon>
        <taxon>Brassica</taxon>
    </lineage>
</organism>
<comment type="caution">
    <text evidence="2">The sequence shown here is derived from an EMBL/GenBank/DDBJ whole genome shotgun (WGS) entry which is preliminary data.</text>
</comment>